<dbReference type="InterPro" id="IPR007110">
    <property type="entry name" value="Ig-like_dom"/>
</dbReference>
<feature type="domain" description="Ig-like" evidence="5">
    <location>
        <begin position="217"/>
        <end position="289"/>
    </location>
</feature>
<sequence length="1067" mass="120083">MGHTLLRALFLFLLNILLYCGHAEGIELTLEPNSRQFYSGEFLTFKCRLRNGNDNDWQYKFTWNGQQMTSFSPNNSHSLTITPDSGGVYQCTGRNSTKFTKQSNTVTLSVSEHSPTATLTARSTSIPVSGTLNLTCSVDNPPWTYDWYKESPDSSISVIATEESFIVISDEGIYWCRGRRGMPVYVTRSSAMTRIERTLSNNVSVSLEHNVAQIFSGEMVTIRCEIEIQDGGNTEWEYEWRANSSPYTHTNRSEYTLSSASISHTGTYWCKGRKNLYNSTQWSDALTLNVLPYKPRPTLTADKRTIQVSGKVMLTCSLANLDEWQYNWFRRTSRSSAAWTVISNSNGSTSVSEGGIYFCRGKRRQTAFTTDNSDTVTIEKQVPNKVTVTLEPNWPLIFTGENLTIKCVVHGDEMTEWTYEWSKSSSNSVATHDEYRIVSATESNSGNYRCMARHQYNMFSTTEWSDFVTLTVSAETPTASLDADTTAFPRGRSAALTCSVNPWSSGWDYYWYRGDINAEPRITQHNVPSTRQSMSASNEGLYWCRGGRGDPVYYTEYSNPVTIHQSVSKEVALTLQPEWPLIYHGESAILRCEILGNDTRWEYEWMTTSQSQPPNTNELRIHWESEGGFYWCKGRWKSAPQNSTGWSLSVNVAVSYLAPKPVLIVSPSWSSPGDPVTLTCVVEHLSAGWRFYWYKAVPEQLYLDYRFVDVESLEDYMYSNDFEPLPGSSKGTEQNSYIVYGLTHTVGYMCRAGRGDPVYYTKYSNAKFVWFGDFHSPLSLTVTPSRVQHADFSPPASLICKGFDCAGKVWRFHGKSNTLELLNLTNGWTETANEYLCSAQIDSTGVYWCESESGETSNAVNITLVHRDVVLVSPVHPVTEGDSVTLGCLFFEDIDLSCDFLQNGKLIRHDDSWEFGVSKLEISSVSKSDEGFYKCRCSGQESVESWMSVESRHSVPVAVTIGLVCGVMLVVLLPLLRLCWYRKSKNPCGNSQTFATDQTVNQGENQQQVYSSLLHGDVCLYETVGGSGNTGTGCQHNEEEELDCNYVNPDAGPQIQALRQENKKKEA</sequence>
<accession>A0AAV6QRT7</accession>
<proteinExistence type="predicted"/>
<dbReference type="InterPro" id="IPR003599">
    <property type="entry name" value="Ig_sub"/>
</dbReference>
<dbReference type="PROSITE" id="PS50835">
    <property type="entry name" value="IG_LIKE"/>
    <property type="match status" value="9"/>
</dbReference>
<evidence type="ECO:0000256" key="2">
    <source>
        <dbReference type="ARBA" id="ARBA00023157"/>
    </source>
</evidence>
<feature type="signal peptide" evidence="4">
    <location>
        <begin position="1"/>
        <end position="23"/>
    </location>
</feature>
<feature type="domain" description="Ig-like" evidence="5">
    <location>
        <begin position="560"/>
        <end position="649"/>
    </location>
</feature>
<keyword evidence="6" id="KW-0675">Receptor</keyword>
<evidence type="ECO:0000256" key="1">
    <source>
        <dbReference type="ARBA" id="ARBA00022729"/>
    </source>
</evidence>
<dbReference type="PANTHER" id="PTHR11481">
    <property type="entry name" value="IMMUNOGLOBULIN FC RECEPTOR"/>
    <property type="match status" value="1"/>
</dbReference>
<dbReference type="GO" id="GO:0007166">
    <property type="term" value="P:cell surface receptor signaling pathway"/>
    <property type="evidence" value="ECO:0007669"/>
    <property type="project" value="TreeGrafter"/>
</dbReference>
<feature type="domain" description="Ig-like" evidence="5">
    <location>
        <begin position="115"/>
        <end position="200"/>
    </location>
</feature>
<dbReference type="SMART" id="SM00409">
    <property type="entry name" value="IG"/>
    <property type="match status" value="9"/>
</dbReference>
<dbReference type="InterPro" id="IPR050488">
    <property type="entry name" value="Ig_Fc_receptor"/>
</dbReference>
<keyword evidence="3" id="KW-0472">Membrane</keyword>
<dbReference type="GO" id="GO:0009897">
    <property type="term" value="C:external side of plasma membrane"/>
    <property type="evidence" value="ECO:0007669"/>
    <property type="project" value="TreeGrafter"/>
</dbReference>
<feature type="chain" id="PRO_5043349905" evidence="4">
    <location>
        <begin position="24"/>
        <end position="1067"/>
    </location>
</feature>
<keyword evidence="3" id="KW-0812">Transmembrane</keyword>
<feature type="domain" description="Ig-like" evidence="5">
    <location>
        <begin position="295"/>
        <end position="377"/>
    </location>
</feature>
<dbReference type="Pfam" id="PF13895">
    <property type="entry name" value="Ig_2"/>
    <property type="match status" value="1"/>
</dbReference>
<organism evidence="6 7">
    <name type="scientific">Solea senegalensis</name>
    <name type="common">Senegalese sole</name>
    <dbReference type="NCBI Taxonomy" id="28829"/>
    <lineage>
        <taxon>Eukaryota</taxon>
        <taxon>Metazoa</taxon>
        <taxon>Chordata</taxon>
        <taxon>Craniata</taxon>
        <taxon>Vertebrata</taxon>
        <taxon>Euteleostomi</taxon>
        <taxon>Actinopterygii</taxon>
        <taxon>Neopterygii</taxon>
        <taxon>Teleostei</taxon>
        <taxon>Neoteleostei</taxon>
        <taxon>Acanthomorphata</taxon>
        <taxon>Carangaria</taxon>
        <taxon>Pleuronectiformes</taxon>
        <taxon>Pleuronectoidei</taxon>
        <taxon>Soleidae</taxon>
        <taxon>Solea</taxon>
    </lineage>
</organism>
<dbReference type="GO" id="GO:0006955">
    <property type="term" value="P:immune response"/>
    <property type="evidence" value="ECO:0007669"/>
    <property type="project" value="TreeGrafter"/>
</dbReference>
<evidence type="ECO:0000259" key="5">
    <source>
        <dbReference type="PROSITE" id="PS50835"/>
    </source>
</evidence>
<protein>
    <submittedName>
        <fullName evidence="6">Fc receptor 5</fullName>
    </submittedName>
</protein>
<feature type="domain" description="Ig-like" evidence="5">
    <location>
        <begin position="26"/>
        <end position="107"/>
    </location>
</feature>
<dbReference type="Pfam" id="PF13927">
    <property type="entry name" value="Ig_3"/>
    <property type="match status" value="1"/>
</dbReference>
<feature type="domain" description="Ig-like" evidence="5">
    <location>
        <begin position="867"/>
        <end position="950"/>
    </location>
</feature>
<dbReference type="SMART" id="SM00408">
    <property type="entry name" value="IGc2"/>
    <property type="match status" value="4"/>
</dbReference>
<dbReference type="EMBL" id="JAGKHQ010000015">
    <property type="protein sequence ID" value="KAG7495801.1"/>
    <property type="molecule type" value="Genomic_DNA"/>
</dbReference>
<reference evidence="6 7" key="1">
    <citation type="journal article" date="2021" name="Sci. Rep.">
        <title>Chromosome anchoring in Senegalese sole (Solea senegalensis) reveals sex-associated markers and genome rearrangements in flatfish.</title>
        <authorList>
            <person name="Guerrero-Cozar I."/>
            <person name="Gomez-Garrido J."/>
            <person name="Berbel C."/>
            <person name="Martinez-Blanch J.F."/>
            <person name="Alioto T."/>
            <person name="Claros M.G."/>
            <person name="Gagnaire P.A."/>
            <person name="Manchado M."/>
        </authorList>
    </citation>
    <scope>NUCLEOTIDE SEQUENCE [LARGE SCALE GENOMIC DNA]</scope>
    <source>
        <strain evidence="6">Sse05_10M</strain>
    </source>
</reference>
<feature type="transmembrane region" description="Helical" evidence="3">
    <location>
        <begin position="955"/>
        <end position="976"/>
    </location>
</feature>
<feature type="domain" description="Ig-like" evidence="5">
    <location>
        <begin position="477"/>
        <end position="545"/>
    </location>
</feature>
<keyword evidence="3" id="KW-1133">Transmembrane helix</keyword>
<evidence type="ECO:0000256" key="3">
    <source>
        <dbReference type="SAM" id="Phobius"/>
    </source>
</evidence>
<evidence type="ECO:0000313" key="6">
    <source>
        <dbReference type="EMBL" id="KAG7495801.1"/>
    </source>
</evidence>
<feature type="domain" description="Ig-like" evidence="5">
    <location>
        <begin position="383"/>
        <end position="471"/>
    </location>
</feature>
<dbReference type="GO" id="GO:0004888">
    <property type="term" value="F:transmembrane signaling receptor activity"/>
    <property type="evidence" value="ECO:0007669"/>
    <property type="project" value="TreeGrafter"/>
</dbReference>
<evidence type="ECO:0000256" key="4">
    <source>
        <dbReference type="SAM" id="SignalP"/>
    </source>
</evidence>
<dbReference type="Proteomes" id="UP000693946">
    <property type="component" value="Linkage Group LG3"/>
</dbReference>
<dbReference type="PANTHER" id="PTHR11481:SF64">
    <property type="entry name" value="FC RECEPTOR-LIKE PROTEIN 4"/>
    <property type="match status" value="1"/>
</dbReference>
<name>A0AAV6QRT7_SOLSE</name>
<keyword evidence="1 4" id="KW-0732">Signal</keyword>
<evidence type="ECO:0000313" key="7">
    <source>
        <dbReference type="Proteomes" id="UP000693946"/>
    </source>
</evidence>
<keyword evidence="7" id="KW-1185">Reference proteome</keyword>
<keyword evidence="2" id="KW-1015">Disulfide bond</keyword>
<dbReference type="AlphaFoldDB" id="A0AAV6QRT7"/>
<dbReference type="InterPro" id="IPR003598">
    <property type="entry name" value="Ig_sub2"/>
</dbReference>
<feature type="domain" description="Ig-like" evidence="5">
    <location>
        <begin position="659"/>
        <end position="752"/>
    </location>
</feature>
<gene>
    <name evidence="6" type="ORF">JOB18_005621</name>
</gene>
<comment type="caution">
    <text evidence="6">The sequence shown here is derived from an EMBL/GenBank/DDBJ whole genome shotgun (WGS) entry which is preliminary data.</text>
</comment>